<evidence type="ECO:0000256" key="4">
    <source>
        <dbReference type="ARBA" id="ARBA00023163"/>
    </source>
</evidence>
<dbReference type="AlphaFoldDB" id="A0A437S999"/>
<dbReference type="InterPro" id="IPR000847">
    <property type="entry name" value="LysR_HTH_N"/>
</dbReference>
<sequence length="289" mass="33125">MDFKQCIIFREISKTENFTKAADNLYLTQSAVSHAMKKLEEETGTKLFERLHKSVKLTKTGELFSKEILPILEGMERLESRMKFLEQDTPLHIACCITFSQRELPKLIGKFKDISPETKVIVKIQRAEDSLELLTQGKVDLAFIEGNISLDKFEVKQISSYKLIAISSNNYYSDDKISVEELLRKDLLLREKGSSVREEFDSAVSLKGYKVNPLWESVSTDSLVEGVKQDLGISILPKVLVLEELKKGNVKEIEIEDFEIFNKISLVLNKNKYRTYSLNKFLELVDLSV</sequence>
<dbReference type="Gene3D" id="1.10.10.10">
    <property type="entry name" value="Winged helix-like DNA-binding domain superfamily/Winged helix DNA-binding domain"/>
    <property type="match status" value="1"/>
</dbReference>
<name>A0A437S999_9FIRM</name>
<dbReference type="Proteomes" id="UP000288812">
    <property type="component" value="Unassembled WGS sequence"/>
</dbReference>
<evidence type="ECO:0000313" key="6">
    <source>
        <dbReference type="EMBL" id="RVU55689.1"/>
    </source>
</evidence>
<dbReference type="GO" id="GO:0003700">
    <property type="term" value="F:DNA-binding transcription factor activity"/>
    <property type="evidence" value="ECO:0007669"/>
    <property type="project" value="InterPro"/>
</dbReference>
<dbReference type="GO" id="GO:0000976">
    <property type="term" value="F:transcription cis-regulatory region binding"/>
    <property type="evidence" value="ECO:0007669"/>
    <property type="project" value="TreeGrafter"/>
</dbReference>
<dbReference type="SUPFAM" id="SSF53850">
    <property type="entry name" value="Periplasmic binding protein-like II"/>
    <property type="match status" value="1"/>
</dbReference>
<dbReference type="FunFam" id="1.10.10.10:FF:000001">
    <property type="entry name" value="LysR family transcriptional regulator"/>
    <property type="match status" value="1"/>
</dbReference>
<dbReference type="InterPro" id="IPR005119">
    <property type="entry name" value="LysR_subst-bd"/>
</dbReference>
<dbReference type="PANTHER" id="PTHR30126">
    <property type="entry name" value="HTH-TYPE TRANSCRIPTIONAL REGULATOR"/>
    <property type="match status" value="1"/>
</dbReference>
<evidence type="ECO:0000256" key="2">
    <source>
        <dbReference type="ARBA" id="ARBA00023015"/>
    </source>
</evidence>
<keyword evidence="2" id="KW-0805">Transcription regulation</keyword>
<dbReference type="InterPro" id="IPR036388">
    <property type="entry name" value="WH-like_DNA-bd_sf"/>
</dbReference>
<dbReference type="PROSITE" id="PS50931">
    <property type="entry name" value="HTH_LYSR"/>
    <property type="match status" value="1"/>
</dbReference>
<dbReference type="Gene3D" id="3.40.190.290">
    <property type="match status" value="1"/>
</dbReference>
<dbReference type="Pfam" id="PF03466">
    <property type="entry name" value="LysR_substrate"/>
    <property type="match status" value="1"/>
</dbReference>
<keyword evidence="4" id="KW-0804">Transcription</keyword>
<protein>
    <submittedName>
        <fullName evidence="6">LysR family transcriptional regulator</fullName>
    </submittedName>
</protein>
<dbReference type="Pfam" id="PF00126">
    <property type="entry name" value="HTH_1"/>
    <property type="match status" value="1"/>
</dbReference>
<dbReference type="SUPFAM" id="SSF46785">
    <property type="entry name" value="Winged helix' DNA-binding domain"/>
    <property type="match status" value="1"/>
</dbReference>
<comment type="similarity">
    <text evidence="1">Belongs to the LysR transcriptional regulatory family.</text>
</comment>
<proteinExistence type="inferred from homology"/>
<dbReference type="PRINTS" id="PR00039">
    <property type="entry name" value="HTHLYSR"/>
</dbReference>
<dbReference type="EMBL" id="RLIH01000001">
    <property type="protein sequence ID" value="RVU55689.1"/>
    <property type="molecule type" value="Genomic_DNA"/>
</dbReference>
<dbReference type="OrthoDB" id="9785745at2"/>
<feature type="domain" description="HTH lysR-type" evidence="5">
    <location>
        <begin position="1"/>
        <end position="58"/>
    </location>
</feature>
<gene>
    <name evidence="6" type="ORF">EF514_00290</name>
</gene>
<reference evidence="6 7" key="1">
    <citation type="submission" date="2018-11" db="EMBL/GenBank/DDBJ databases">
        <title>Genome sequencing and assembly of Anaerosphaera sp. nov., GS7-6-2.</title>
        <authorList>
            <person name="Rettenmaier R."/>
            <person name="Liebl W."/>
            <person name="Zverlov V."/>
        </authorList>
    </citation>
    <scope>NUCLEOTIDE SEQUENCE [LARGE SCALE GENOMIC DNA]</scope>
    <source>
        <strain evidence="6 7">GS7-6-2</strain>
    </source>
</reference>
<evidence type="ECO:0000256" key="3">
    <source>
        <dbReference type="ARBA" id="ARBA00023125"/>
    </source>
</evidence>
<keyword evidence="7" id="KW-1185">Reference proteome</keyword>
<dbReference type="PANTHER" id="PTHR30126:SF40">
    <property type="entry name" value="HTH-TYPE TRANSCRIPTIONAL REGULATOR GLTR"/>
    <property type="match status" value="1"/>
</dbReference>
<evidence type="ECO:0000259" key="5">
    <source>
        <dbReference type="PROSITE" id="PS50931"/>
    </source>
</evidence>
<evidence type="ECO:0000256" key="1">
    <source>
        <dbReference type="ARBA" id="ARBA00009437"/>
    </source>
</evidence>
<accession>A0A437S999</accession>
<dbReference type="InterPro" id="IPR036390">
    <property type="entry name" value="WH_DNA-bd_sf"/>
</dbReference>
<organism evidence="6 7">
    <name type="scientific">Anaerosphaera multitolerans</name>
    <dbReference type="NCBI Taxonomy" id="2487351"/>
    <lineage>
        <taxon>Bacteria</taxon>
        <taxon>Bacillati</taxon>
        <taxon>Bacillota</taxon>
        <taxon>Tissierellia</taxon>
        <taxon>Tissierellales</taxon>
        <taxon>Peptoniphilaceae</taxon>
        <taxon>Anaerosphaera</taxon>
    </lineage>
</organism>
<dbReference type="RefSeq" id="WP_127722650.1">
    <property type="nucleotide sequence ID" value="NZ_RLIH01000001.1"/>
</dbReference>
<comment type="caution">
    <text evidence="6">The sequence shown here is derived from an EMBL/GenBank/DDBJ whole genome shotgun (WGS) entry which is preliminary data.</text>
</comment>
<evidence type="ECO:0000313" key="7">
    <source>
        <dbReference type="Proteomes" id="UP000288812"/>
    </source>
</evidence>
<keyword evidence="3" id="KW-0238">DNA-binding</keyword>